<evidence type="ECO:0000256" key="6">
    <source>
        <dbReference type="ARBA" id="ARBA00022989"/>
    </source>
</evidence>
<feature type="repeat" description="Solcar" evidence="8">
    <location>
        <begin position="111"/>
        <end position="234"/>
    </location>
</feature>
<dbReference type="SUPFAM" id="SSF103506">
    <property type="entry name" value="Mitochondrial carrier"/>
    <property type="match status" value="1"/>
</dbReference>
<evidence type="ECO:0000256" key="2">
    <source>
        <dbReference type="ARBA" id="ARBA00006375"/>
    </source>
</evidence>
<dbReference type="PRINTS" id="PR00926">
    <property type="entry name" value="MITOCARRIER"/>
</dbReference>
<name>A0AB34IYT4_PRYPA</name>
<evidence type="ECO:0000256" key="9">
    <source>
        <dbReference type="RuleBase" id="RU000488"/>
    </source>
</evidence>
<dbReference type="PANTHER" id="PTHR45683">
    <property type="entry name" value="MITOCHONDRIAL NICOTINAMIDE ADENINE DINUCLEOTIDE TRANSPORTER 1-RELATED-RELATED"/>
    <property type="match status" value="1"/>
</dbReference>
<evidence type="ECO:0000256" key="7">
    <source>
        <dbReference type="ARBA" id="ARBA00023136"/>
    </source>
</evidence>
<keyword evidence="12" id="KW-1185">Reference proteome</keyword>
<feature type="repeat" description="Solcar" evidence="8">
    <location>
        <begin position="242"/>
        <end position="327"/>
    </location>
</feature>
<sequence>MGGAVDERSKMDFVCKALAGTGASFCATVLCSPLDVAKTRIQVQTAHGVGGGKYKGIWGALATILREEGIRGWYHGFVPAVVSVGVFWSCYFPCYDFSKQRIATYTNQPESAPLVHIAAAAAAGLFTDVVTNPLWVVRTRLATQALRVAQSIGTVDVQAVVRGSKASAAAASASAAAASSSEPPRVIYRSMFHAFAKIYREEGFFSFFKGLSASVLGLSHIMIQFPLYEGLKTKIANRNGDGQMMTVVLASSLSKLVASTITYPHEVLRSRLQYGRHGEYSGLIDVFRKTLHNDGIGGFWLGFRINIVRTIPQTVVTFTVYESLSKMLQQSFTGKHKKSKARTEGEVESTLRRINTSHR</sequence>
<dbReference type="Gene3D" id="1.50.40.10">
    <property type="entry name" value="Mitochondrial carrier domain"/>
    <property type="match status" value="2"/>
</dbReference>
<organism evidence="11 12">
    <name type="scientific">Prymnesium parvum</name>
    <name type="common">Toxic golden alga</name>
    <dbReference type="NCBI Taxonomy" id="97485"/>
    <lineage>
        <taxon>Eukaryota</taxon>
        <taxon>Haptista</taxon>
        <taxon>Haptophyta</taxon>
        <taxon>Prymnesiophyceae</taxon>
        <taxon>Prymnesiales</taxon>
        <taxon>Prymnesiaceae</taxon>
        <taxon>Prymnesium</taxon>
    </lineage>
</organism>
<keyword evidence="6" id="KW-1133">Transmembrane helix</keyword>
<keyword evidence="7 8" id="KW-0472">Membrane</keyword>
<keyword evidence="3 9" id="KW-0813">Transport</keyword>
<dbReference type="PROSITE" id="PS50920">
    <property type="entry name" value="SOLCAR"/>
    <property type="match status" value="3"/>
</dbReference>
<evidence type="ECO:0000256" key="8">
    <source>
        <dbReference type="PROSITE-ProRule" id="PRU00282"/>
    </source>
</evidence>
<protein>
    <recommendedName>
        <fullName evidence="13">Mitochondrial carrier protein</fullName>
    </recommendedName>
</protein>
<dbReference type="InterPro" id="IPR044712">
    <property type="entry name" value="SLC25A32-like"/>
</dbReference>
<comment type="subcellular location">
    <subcellularLocation>
        <location evidence="1">Membrane</location>
        <topology evidence="1">Multi-pass membrane protein</topology>
    </subcellularLocation>
</comment>
<dbReference type="AlphaFoldDB" id="A0AB34IYT4"/>
<dbReference type="Proteomes" id="UP001515480">
    <property type="component" value="Unassembled WGS sequence"/>
</dbReference>
<evidence type="ECO:0000256" key="3">
    <source>
        <dbReference type="ARBA" id="ARBA00022448"/>
    </source>
</evidence>
<dbReference type="Pfam" id="PF00153">
    <property type="entry name" value="Mito_carr"/>
    <property type="match status" value="3"/>
</dbReference>
<dbReference type="GO" id="GO:0015215">
    <property type="term" value="F:nucleotide transmembrane transporter activity"/>
    <property type="evidence" value="ECO:0007669"/>
    <property type="project" value="UniProtKB-ARBA"/>
</dbReference>
<proteinExistence type="inferred from homology"/>
<keyword evidence="4 8" id="KW-0812">Transmembrane</keyword>
<dbReference type="InterPro" id="IPR023395">
    <property type="entry name" value="MCP_dom_sf"/>
</dbReference>
<comment type="similarity">
    <text evidence="2 9">Belongs to the mitochondrial carrier (TC 2.A.29) family.</text>
</comment>
<comment type="caution">
    <text evidence="11">The sequence shown here is derived from an EMBL/GenBank/DDBJ whole genome shotgun (WGS) entry which is preliminary data.</text>
</comment>
<evidence type="ECO:0000256" key="10">
    <source>
        <dbReference type="SAM" id="MobiDB-lite"/>
    </source>
</evidence>
<feature type="region of interest" description="Disordered" evidence="10">
    <location>
        <begin position="335"/>
        <end position="359"/>
    </location>
</feature>
<gene>
    <name evidence="11" type="ORF">AB1Y20_006583</name>
</gene>
<dbReference type="GO" id="GO:0016020">
    <property type="term" value="C:membrane"/>
    <property type="evidence" value="ECO:0007669"/>
    <property type="project" value="UniProtKB-SubCell"/>
</dbReference>
<dbReference type="InterPro" id="IPR018108">
    <property type="entry name" value="MCP_transmembrane"/>
</dbReference>
<evidence type="ECO:0000256" key="1">
    <source>
        <dbReference type="ARBA" id="ARBA00004141"/>
    </source>
</evidence>
<evidence type="ECO:0000256" key="5">
    <source>
        <dbReference type="ARBA" id="ARBA00022737"/>
    </source>
</evidence>
<dbReference type="EMBL" id="JBGBPQ010000015">
    <property type="protein sequence ID" value="KAL1510259.1"/>
    <property type="molecule type" value="Genomic_DNA"/>
</dbReference>
<reference evidence="11 12" key="1">
    <citation type="journal article" date="2024" name="Science">
        <title>Giant polyketide synthase enzymes in the biosynthesis of giant marine polyether toxins.</title>
        <authorList>
            <person name="Fallon T.R."/>
            <person name="Shende V.V."/>
            <person name="Wierzbicki I.H."/>
            <person name="Pendleton A.L."/>
            <person name="Watervoot N.F."/>
            <person name="Auber R.P."/>
            <person name="Gonzalez D.J."/>
            <person name="Wisecaver J.H."/>
            <person name="Moore B.S."/>
        </authorList>
    </citation>
    <scope>NUCLEOTIDE SEQUENCE [LARGE SCALE GENOMIC DNA]</scope>
    <source>
        <strain evidence="11 12">12B1</strain>
    </source>
</reference>
<accession>A0AB34IYT4</accession>
<evidence type="ECO:0000313" key="11">
    <source>
        <dbReference type="EMBL" id="KAL1510259.1"/>
    </source>
</evidence>
<dbReference type="InterPro" id="IPR002067">
    <property type="entry name" value="MCP"/>
</dbReference>
<feature type="compositionally biased region" description="Basic and acidic residues" evidence="10">
    <location>
        <begin position="341"/>
        <end position="351"/>
    </location>
</feature>
<evidence type="ECO:0000313" key="12">
    <source>
        <dbReference type="Proteomes" id="UP001515480"/>
    </source>
</evidence>
<keyword evidence="5" id="KW-0677">Repeat</keyword>
<evidence type="ECO:0008006" key="13">
    <source>
        <dbReference type="Google" id="ProtNLM"/>
    </source>
</evidence>
<evidence type="ECO:0000256" key="4">
    <source>
        <dbReference type="ARBA" id="ARBA00022692"/>
    </source>
</evidence>
<feature type="repeat" description="Solcar" evidence="8">
    <location>
        <begin position="11"/>
        <end position="101"/>
    </location>
</feature>